<dbReference type="SMART" id="SM01264">
    <property type="entry name" value="M16C_associated"/>
    <property type="match status" value="1"/>
</dbReference>
<dbReference type="EMBL" id="JALBUR010000043">
    <property type="protein sequence ID" value="MDX8420513.1"/>
    <property type="molecule type" value="Genomic_DNA"/>
</dbReference>
<dbReference type="RefSeq" id="WP_370596640.1">
    <property type="nucleotide sequence ID" value="NZ_JALBUR010000043.1"/>
</dbReference>
<feature type="domain" description="Peptidase M16C associated" evidence="1">
    <location>
        <begin position="458"/>
        <end position="705"/>
    </location>
</feature>
<dbReference type="SUPFAM" id="SSF63411">
    <property type="entry name" value="LuxS/MPP-like metallohydrolase"/>
    <property type="match status" value="4"/>
</dbReference>
<dbReference type="GO" id="GO:0046872">
    <property type="term" value="F:metal ion binding"/>
    <property type="evidence" value="ECO:0007669"/>
    <property type="project" value="InterPro"/>
</dbReference>
<dbReference type="InterPro" id="IPR013578">
    <property type="entry name" value="Peptidase_M16C_assoc"/>
</dbReference>
<keyword evidence="3" id="KW-1185">Reference proteome</keyword>
<evidence type="ECO:0000313" key="2">
    <source>
        <dbReference type="EMBL" id="MDX8420513.1"/>
    </source>
</evidence>
<dbReference type="InterPro" id="IPR011249">
    <property type="entry name" value="Metalloenz_LuxS/M16"/>
</dbReference>
<evidence type="ECO:0000259" key="1">
    <source>
        <dbReference type="SMART" id="SM01264"/>
    </source>
</evidence>
<dbReference type="PANTHER" id="PTHR43016:SF13">
    <property type="entry name" value="PRESEQUENCE PROTEASE, MITOCHONDRIAL"/>
    <property type="match status" value="1"/>
</dbReference>
<dbReference type="PANTHER" id="PTHR43016">
    <property type="entry name" value="PRESEQUENCE PROTEASE"/>
    <property type="match status" value="1"/>
</dbReference>
<dbReference type="InterPro" id="IPR055130">
    <property type="entry name" value="PreP_C"/>
</dbReference>
<dbReference type="AlphaFoldDB" id="A0AB35U5Q4"/>
<protein>
    <submittedName>
        <fullName evidence="2">Insulinase family protein</fullName>
    </submittedName>
</protein>
<sequence length="964" mass="108272">MEENHSIRNYELVSTRFLPDFQAELYEYRHIRTGARICWLDNHDENKTFAICFKTIPFDDTGVFHILEHSVLNGSDRYPVKEPFVELLKSSMNTFLNAITFDDKTMYPISSRNDKDFMNLMSVYLDAVFCPAVRHNPNIFYQEGWHYEIHDAKQQPVYKGVVLNEMKGAFANVDETVLNAMNRLLFPDSCYQYVSGGDPACITDLSYADFVAAHQKFYQPCNARIWLDGDLDIEKVLDYIDVNYLSHGTKMDHDFDIPMQQPTQGKTIQVPFEISPEEDSRNRSIISFGRIMSRFDDAKRNIALSALSEVLTGNNDAPLKKPLLEKGLCEDVSFDLYDGIQQPYCLLTVRNTEPEKLDEIKAAVTDAIHQLCKDGIDQSELTASLNQMEFHYREKQEPSGVMNAEDAMESWLYGGDPALYLNVGSLYQQLREEAGSGYFEKLLNEFFADDGRLQTVIAAADRQAGKARVEAEQEKLTDAKKSWKDVNAMVEATKALEAWQAAPDSEENKATLPKLTLDDVEKKPRPDHFQETAYRDVPMLVYPKEPSGIVYLNLYFNIAGIRKELLPEAGFLTSLLGELPTSHHSVAELQKLVHTWIGSLSFTPVCYAPDCDPSATIPMIAVRCSVLSANKEKAVQLIQEILRDTQFDAKLILPLLRQSVQDFEQTLTSSGHAFAAGRVNARLSADGVFSEYTAGFTSGRWLESLEADYDNQIGAVINDLQLFRDNFFIGSRLSVSCTEDGDTEWIHQLIDSLPMGDAHRAKVHYPLLEKQNEGIVIPGDVSYAAKGVLLPAYDAHIHVMTHLLTYDWLWNEVRVKGGAYGTGINGNSLGGVTAYSYRDPDPANALHAFANIGSYLHEKAEENMDITSYVIGAIAAVSPLLSPRSRIIVSDARWFGRISYQTRCENRQKMLGSTIQELDALGAELSEAMQNGPVCIIGPAAKLQEMQDEHLTILPARPKHADTK</sequence>
<reference evidence="2 3" key="1">
    <citation type="submission" date="2022-03" db="EMBL/GenBank/DDBJ databases">
        <title>Novel taxa within the pig intestine.</title>
        <authorList>
            <person name="Wylensek D."/>
            <person name="Bishof K."/>
            <person name="Afrizal A."/>
            <person name="Clavel T."/>
        </authorList>
    </citation>
    <scope>NUCLEOTIDE SEQUENCE [LARGE SCALE GENOMIC DNA]</scope>
    <source>
        <strain evidence="2 3">CLA-KB-P133</strain>
    </source>
</reference>
<evidence type="ECO:0000313" key="3">
    <source>
        <dbReference type="Proteomes" id="UP001286174"/>
    </source>
</evidence>
<dbReference type="InterPro" id="IPR007863">
    <property type="entry name" value="Peptidase_M16_C"/>
</dbReference>
<dbReference type="Proteomes" id="UP001286174">
    <property type="component" value="Unassembled WGS sequence"/>
</dbReference>
<dbReference type="Pfam" id="PF08367">
    <property type="entry name" value="M16C_assoc"/>
    <property type="match status" value="1"/>
</dbReference>
<dbReference type="Gene3D" id="3.30.830.10">
    <property type="entry name" value="Metalloenzyme, LuxS/M16 peptidase-like"/>
    <property type="match status" value="4"/>
</dbReference>
<dbReference type="Pfam" id="PF05193">
    <property type="entry name" value="Peptidase_M16_C"/>
    <property type="match status" value="1"/>
</dbReference>
<proteinExistence type="predicted"/>
<dbReference type="Pfam" id="PF22516">
    <property type="entry name" value="PreP_C"/>
    <property type="match status" value="1"/>
</dbReference>
<accession>A0AB35U5Q4</accession>
<name>A0AB35U5Q4_9FIRM</name>
<dbReference type="GO" id="GO:0004222">
    <property type="term" value="F:metalloendopeptidase activity"/>
    <property type="evidence" value="ECO:0007669"/>
    <property type="project" value="TreeGrafter"/>
</dbReference>
<gene>
    <name evidence="2" type="ORF">MOZ60_10490</name>
</gene>
<dbReference type="GO" id="GO:0016485">
    <property type="term" value="P:protein processing"/>
    <property type="evidence" value="ECO:0007669"/>
    <property type="project" value="TreeGrafter"/>
</dbReference>
<comment type="caution">
    <text evidence="2">The sequence shown here is derived from an EMBL/GenBank/DDBJ whole genome shotgun (WGS) entry which is preliminary data.</text>
</comment>
<organism evidence="2 3">
    <name type="scientific">Grylomicrobium aquisgranensis</name>
    <dbReference type="NCBI Taxonomy" id="2926318"/>
    <lineage>
        <taxon>Bacteria</taxon>
        <taxon>Bacillati</taxon>
        <taxon>Bacillota</taxon>
        <taxon>Erysipelotrichia</taxon>
        <taxon>Erysipelotrichales</taxon>
        <taxon>Erysipelotrichaceae</taxon>
        <taxon>Grylomicrobium</taxon>
    </lineage>
</organism>